<dbReference type="PANTHER" id="PTHR39560:SF1">
    <property type="entry name" value="PROTEIN ADENYLYLTRANSFERASE FIC-RELATED"/>
    <property type="match status" value="1"/>
</dbReference>
<evidence type="ECO:0000256" key="1">
    <source>
        <dbReference type="ARBA" id="ARBA00022679"/>
    </source>
</evidence>
<keyword evidence="10" id="KW-1185">Reference proteome</keyword>
<dbReference type="SUPFAM" id="SSF140931">
    <property type="entry name" value="Fic-like"/>
    <property type="match status" value="1"/>
</dbReference>
<dbReference type="NCBIfam" id="NF033856">
    <property type="entry name" value="T4SS_effec_BID"/>
    <property type="match status" value="1"/>
</dbReference>
<reference evidence="10" key="1">
    <citation type="submission" date="2009-11" db="EMBL/GenBank/DDBJ databases">
        <title>Genome sequencing of Bartonella species and comparative genomics.</title>
        <authorList>
            <person name="Engel P."/>
            <person name="Salzburger W."/>
            <person name="Marius L."/>
            <person name="Chao-Chin C."/>
            <person name="Soichi M."/>
            <person name="Christa L."/>
            <person name="Alexandra C."/>
            <person name="Aurelie L."/>
            <person name="Claudine M."/>
            <person name="Stephan S.C."/>
            <person name="Christoph D."/>
        </authorList>
    </citation>
    <scope>NUCLEOTIDE SEQUENCE [LARGE SCALE GENOMIC DNA]</scope>
    <source>
        <strain evidence="10">CIP 104772 / 73</strain>
    </source>
</reference>
<keyword evidence="2" id="KW-0548">Nucleotidyltransferase</keyword>
<dbReference type="Gene3D" id="1.10.3290.10">
    <property type="entry name" value="Fido-like domain"/>
    <property type="match status" value="1"/>
</dbReference>
<sequence length="558" mass="62703">MEKTLSNAAIATESISNQALPSHYNYPNSLTLKNKYGITNHKDFTNKCAHDSAKAAINLRQEEPPKKFDSSYLKYLHKQLFKETFEWAGHTRDLPFTFADGTVGVMPEMIRSNWRTEQPIIFATGNKVQDGLKNIDKMLIEKNNLQGLSHKEFIENIAEIFACLNYTHPFREGNGRTQRIFCEKLAQAAGYYLDFSVVTKERMSEASITAAQDSNLEPMKKLFDDISNPIKTAVLKECINSLKNIDHKNINDCIIVAADKGLTYKGIYTDNSPDSIILKTDNIYIICSKNDLAPEQLKTLKLGDECTITVPMKQNIENTLIPKEKLPPLTKNAIIENIKKDTLIQAKLRQVTHLSKLVYGSSKILNNQLELINTNQKSGEQLSAQITSSPQSISKLAGIKIFGMKNSMRKKAEDNIIKLANSIKSYGSAVKNVETTMIQQHKSEQKRLSKTVKLPSTKLQNILNLPEEKQKEVLLEEKSLASSIGKELTDFISSLNARLSPSERKMILESNHQQFAKNVGISESQAETIIKTAQKAKEVYQKMQKPAVDLTKHLIVSG</sequence>
<evidence type="ECO:0000256" key="6">
    <source>
        <dbReference type="ARBA" id="ARBA00047939"/>
    </source>
</evidence>
<keyword evidence="11 12" id="KW-0002">3D-structure</keyword>
<accession>E6YFW2</accession>
<dbReference type="InterPro" id="IPR003812">
    <property type="entry name" value="Fido"/>
</dbReference>
<dbReference type="InterPro" id="IPR040548">
    <property type="entry name" value="BepA_ID"/>
</dbReference>
<evidence type="ECO:0007829" key="11">
    <source>
        <dbReference type="PDB" id="4NPS"/>
    </source>
</evidence>
<dbReference type="Pfam" id="PF02661">
    <property type="entry name" value="Fic"/>
    <property type="match status" value="1"/>
</dbReference>
<organism evidence="9 10">
    <name type="scientific">Bartonella clarridgeiae (strain CCUG 45776 / CIP 104772 / 73)</name>
    <dbReference type="NCBI Taxonomy" id="696125"/>
    <lineage>
        <taxon>Bacteria</taxon>
        <taxon>Pseudomonadati</taxon>
        <taxon>Pseudomonadota</taxon>
        <taxon>Alphaproteobacteria</taxon>
        <taxon>Hyphomicrobiales</taxon>
        <taxon>Bartonellaceae</taxon>
        <taxon>Bartonella</taxon>
    </lineage>
</organism>
<dbReference type="EMBL" id="FN645454">
    <property type="protein sequence ID" value="CBI75750.1"/>
    <property type="molecule type" value="Genomic_DNA"/>
</dbReference>
<dbReference type="STRING" id="696125.BARCL_0069"/>
<dbReference type="EC" id="2.7.7.108" evidence="5"/>
<dbReference type="PANTHER" id="PTHR39560">
    <property type="entry name" value="PROTEIN ADENYLYLTRANSFERASE FIC-RELATED"/>
    <property type="match status" value="1"/>
</dbReference>
<dbReference type="GO" id="GO:0070733">
    <property type="term" value="F:AMPylase activity"/>
    <property type="evidence" value="ECO:0007669"/>
    <property type="project" value="UniProtKB-EC"/>
</dbReference>
<dbReference type="EvolutionaryTrace" id="E6YFW2"/>
<dbReference type="GO" id="GO:0051302">
    <property type="term" value="P:regulation of cell division"/>
    <property type="evidence" value="ECO:0007669"/>
    <property type="project" value="TreeGrafter"/>
</dbReference>
<keyword evidence="1" id="KW-0808">Transferase</keyword>
<dbReference type="Pfam" id="PF18543">
    <property type="entry name" value="ID"/>
    <property type="match status" value="1"/>
</dbReference>
<name>E6YFW2_BARC7</name>
<keyword evidence="3" id="KW-0547">Nucleotide-binding</keyword>
<evidence type="ECO:0000256" key="7">
    <source>
        <dbReference type="ARBA" id="ARBA00048696"/>
    </source>
</evidence>
<reference evidence="11" key="3">
    <citation type="journal article" date="2021" name="Microorganisms">
        <title>Evolutionary Diversification of Host-Targeted &lt;i&gt;Bartonella&lt;/i&gt; Effectors Proteins Derived from a Conserved FicTA Toxin-Antitoxin Module.</title>
        <authorList>
            <person name="Schirmer T."/>
            <person name="de Beer T.A.P."/>
            <person name="Tamegger S."/>
            <person name="Harms A."/>
            <person name="Dietz N."/>
            <person name="Dranow D.M."/>
            <person name="Edwards T.E."/>
            <person name="Myler P.J."/>
            <person name="Phan I."/>
            <person name="Dehio C."/>
        </authorList>
    </citation>
    <scope>X-RAY CRYSTALLOGRAPHY (1.90 ANGSTROMS)</scope>
</reference>
<protein>
    <recommendedName>
        <fullName evidence="5">protein adenylyltransferase</fullName>
        <ecNumber evidence="5">2.7.7.108</ecNumber>
    </recommendedName>
</protein>
<dbReference type="AlphaFoldDB" id="E6YFW2"/>
<gene>
    <name evidence="9" type="ordered locus">BARCL_0069</name>
</gene>
<dbReference type="SMR" id="E6YFW2"/>
<comment type="catalytic activity">
    <reaction evidence="7">
        <text>L-tyrosyl-[protein] + ATP = O-(5'-adenylyl)-L-tyrosyl-[protein] + diphosphate</text>
        <dbReference type="Rhea" id="RHEA:54288"/>
        <dbReference type="Rhea" id="RHEA-COMP:10136"/>
        <dbReference type="Rhea" id="RHEA-COMP:13846"/>
        <dbReference type="ChEBI" id="CHEBI:30616"/>
        <dbReference type="ChEBI" id="CHEBI:33019"/>
        <dbReference type="ChEBI" id="CHEBI:46858"/>
        <dbReference type="ChEBI" id="CHEBI:83624"/>
        <dbReference type="EC" id="2.7.7.108"/>
    </reaction>
</comment>
<evidence type="ECO:0000256" key="2">
    <source>
        <dbReference type="ARBA" id="ARBA00022695"/>
    </source>
</evidence>
<reference evidence="12" key="4">
    <citation type="submission" date="2022-03" db="PDB data bank">
        <title>Full-length structure of a FIC effector protein from Bartonella reveals a novel structural domain.</title>
        <authorList>
            <person name="Huber M."/>
            <person name="Wagner A."/>
            <person name="Reiners J."/>
            <person name="Seyfert C.E.M."/>
            <person name="Smits S.H.J."/>
            <person name="Schirmer T."/>
            <person name="Dehio C."/>
        </authorList>
    </citation>
    <scope>X-RAY CRYSTALLOGRAPHY (3.00 ANGSTROMS)</scope>
</reference>
<evidence type="ECO:0000313" key="9">
    <source>
        <dbReference type="EMBL" id="CBI75750.1"/>
    </source>
</evidence>
<dbReference type="RefSeq" id="WP_013544428.1">
    <property type="nucleotide sequence ID" value="NC_014932.1"/>
</dbReference>
<dbReference type="KEGG" id="bcd:BARCL_0069"/>
<dbReference type="SASBDB" id="E6YFW2"/>
<dbReference type="PDB" id="4NPS">
    <property type="method" value="X-ray"/>
    <property type="resolution" value="1.90 A"/>
    <property type="chains" value="A=1-558"/>
</dbReference>
<evidence type="ECO:0000259" key="8">
    <source>
        <dbReference type="PROSITE" id="PS51459"/>
    </source>
</evidence>
<evidence type="ECO:0000256" key="5">
    <source>
        <dbReference type="ARBA" id="ARBA00034531"/>
    </source>
</evidence>
<reference evidence="9 10" key="2">
    <citation type="journal article" date="2011" name="PLoS Genet.">
        <title>Parallel evolution of a type IV secretion system in radiating lineages of the host-restricted bacterial pathogen Bartonella.</title>
        <authorList>
            <person name="Engel P."/>
            <person name="Salzburger W."/>
            <person name="Liesch M."/>
            <person name="Chang C.C."/>
            <person name="Maruyama S."/>
            <person name="Lanz C."/>
            <person name="Calteau A."/>
            <person name="Lajus A."/>
            <person name="Medigue C."/>
            <person name="Schuster S.C."/>
            <person name="Dehio C."/>
        </authorList>
    </citation>
    <scope>NUCLEOTIDE SEQUENCE [LARGE SCALE GENOMIC DNA]</scope>
    <source>
        <strain evidence="10">CIP 104772 / 73</strain>
    </source>
</reference>
<dbReference type="InterPro" id="IPR012340">
    <property type="entry name" value="NA-bd_OB-fold"/>
</dbReference>
<keyword evidence="4" id="KW-0067">ATP-binding</keyword>
<dbReference type="HOGENOM" id="CLU_024177_0_0_5"/>
<evidence type="ECO:0000256" key="4">
    <source>
        <dbReference type="ARBA" id="ARBA00022840"/>
    </source>
</evidence>
<comment type="catalytic activity">
    <reaction evidence="6">
        <text>L-threonyl-[protein] + ATP = 3-O-(5'-adenylyl)-L-threonyl-[protein] + diphosphate</text>
        <dbReference type="Rhea" id="RHEA:54292"/>
        <dbReference type="Rhea" id="RHEA-COMP:11060"/>
        <dbReference type="Rhea" id="RHEA-COMP:13847"/>
        <dbReference type="ChEBI" id="CHEBI:30013"/>
        <dbReference type="ChEBI" id="CHEBI:30616"/>
        <dbReference type="ChEBI" id="CHEBI:33019"/>
        <dbReference type="ChEBI" id="CHEBI:138113"/>
        <dbReference type="EC" id="2.7.7.108"/>
    </reaction>
</comment>
<dbReference type="GO" id="GO:0005524">
    <property type="term" value="F:ATP binding"/>
    <property type="evidence" value="ECO:0007669"/>
    <property type="project" value="UniProtKB-KW"/>
</dbReference>
<dbReference type="InterPro" id="IPR036597">
    <property type="entry name" value="Fido-like_dom_sf"/>
</dbReference>
<dbReference type="Gene3D" id="2.40.50.140">
    <property type="entry name" value="Nucleic acid-binding proteins"/>
    <property type="match status" value="1"/>
</dbReference>
<proteinExistence type="evidence at protein level"/>
<evidence type="ECO:0000256" key="3">
    <source>
        <dbReference type="ARBA" id="ARBA00022741"/>
    </source>
</evidence>
<dbReference type="eggNOG" id="COG2184">
    <property type="taxonomic scope" value="Bacteria"/>
</dbReference>
<dbReference type="PDB" id="7ZBR">
    <property type="method" value="X-ray"/>
    <property type="resolution" value="3.00 A"/>
    <property type="chains" value="A=1-558"/>
</dbReference>
<dbReference type="PDBsum" id="4NPS"/>
<dbReference type="OrthoDB" id="7926176at2"/>
<evidence type="ECO:0007829" key="12">
    <source>
        <dbReference type="PDB" id="7ZBR"/>
    </source>
</evidence>
<dbReference type="PROSITE" id="PS51459">
    <property type="entry name" value="FIDO"/>
    <property type="match status" value="1"/>
</dbReference>
<evidence type="ECO:0000313" key="10">
    <source>
        <dbReference type="Proteomes" id="UP000009101"/>
    </source>
</evidence>
<dbReference type="Proteomes" id="UP000009101">
    <property type="component" value="Chromosome"/>
</dbReference>
<feature type="domain" description="Fido" evidence="8">
    <location>
        <begin position="68"/>
        <end position="225"/>
    </location>
</feature>